<evidence type="ECO:0000256" key="2">
    <source>
        <dbReference type="SAM" id="SignalP"/>
    </source>
</evidence>
<dbReference type="Gene3D" id="3.40.30.10">
    <property type="entry name" value="Glutaredoxin"/>
    <property type="match status" value="1"/>
</dbReference>
<dbReference type="InterPro" id="IPR025392">
    <property type="entry name" value="DUF4124"/>
</dbReference>
<dbReference type="CDD" id="cd02976">
    <property type="entry name" value="NrdH"/>
    <property type="match status" value="1"/>
</dbReference>
<organism evidence="4 5">
    <name type="scientific">Derxia gummosa DSM 723</name>
    <dbReference type="NCBI Taxonomy" id="1121388"/>
    <lineage>
        <taxon>Bacteria</taxon>
        <taxon>Pseudomonadati</taxon>
        <taxon>Pseudomonadota</taxon>
        <taxon>Betaproteobacteria</taxon>
        <taxon>Burkholderiales</taxon>
        <taxon>Alcaligenaceae</taxon>
        <taxon>Derxia</taxon>
    </lineage>
</organism>
<dbReference type="InterPro" id="IPR036249">
    <property type="entry name" value="Thioredoxin-like_sf"/>
</dbReference>
<evidence type="ECO:0000313" key="4">
    <source>
        <dbReference type="Proteomes" id="UP000675920"/>
    </source>
</evidence>
<evidence type="ECO:0000256" key="1">
    <source>
        <dbReference type="SAM" id="MobiDB-lite"/>
    </source>
</evidence>
<evidence type="ECO:0000259" key="3">
    <source>
        <dbReference type="Pfam" id="PF13511"/>
    </source>
</evidence>
<dbReference type="OrthoDB" id="8794394at2"/>
<dbReference type="Pfam" id="PF13511">
    <property type="entry name" value="DUF4124"/>
    <property type="match status" value="1"/>
</dbReference>
<accession>A0A8B6X1A8</accession>
<dbReference type="Proteomes" id="UP000675920">
    <property type="component" value="Unplaced"/>
</dbReference>
<feature type="signal peptide" evidence="2">
    <location>
        <begin position="1"/>
        <end position="27"/>
    </location>
</feature>
<feature type="compositionally biased region" description="Low complexity" evidence="1">
    <location>
        <begin position="178"/>
        <end position="193"/>
    </location>
</feature>
<feature type="domain" description="DUF4124" evidence="3">
    <location>
        <begin position="15"/>
        <end position="51"/>
    </location>
</feature>
<dbReference type="RefSeq" id="WP_028310362.1">
    <property type="nucleotide sequence ID" value="NZ_AXWS01000007.1"/>
</dbReference>
<evidence type="ECO:0000313" key="5">
    <source>
        <dbReference type="RefSeq" id="WP_028310362.1"/>
    </source>
</evidence>
<feature type="region of interest" description="Disordered" evidence="1">
    <location>
        <begin position="162"/>
        <end position="215"/>
    </location>
</feature>
<dbReference type="AlphaFoldDB" id="A0A8B6X1A8"/>
<keyword evidence="4" id="KW-1185">Reference proteome</keyword>
<name>A0A8B6X1A8_9BURK</name>
<keyword evidence="2" id="KW-0732">Signal</keyword>
<protein>
    <submittedName>
        <fullName evidence="5">DUF4124 domain-containing protein</fullName>
    </submittedName>
</protein>
<sequence>MTLTPLPLPAARAALLLALLAGAPAFAQYKYVDEKGVTVYTDQPPPSGARGGAALDLGRGGPSADALAGLPYSLAQAVRKAPVTLYTQSGCAPCDLGRDLLKARGVPYTERTLPTGADLDAFRKLGFSEFLPALTVGATRLANYNPDDWRAALDAAGYPRSSVLPRSWRNPEPAPLVATGAQPAPATAPGRPAVEPDPTPASSTPAPATPPGFRF</sequence>
<dbReference type="SUPFAM" id="SSF52833">
    <property type="entry name" value="Thioredoxin-like"/>
    <property type="match status" value="1"/>
</dbReference>
<reference evidence="5" key="1">
    <citation type="submission" date="2025-08" db="UniProtKB">
        <authorList>
            <consortium name="RefSeq"/>
        </authorList>
    </citation>
    <scope>IDENTIFICATION</scope>
</reference>
<feature type="chain" id="PRO_5034972373" evidence="2">
    <location>
        <begin position="28"/>
        <end position="215"/>
    </location>
</feature>
<proteinExistence type="predicted"/>